<keyword evidence="1" id="KW-0808">Transferase</keyword>
<dbReference type="RefSeq" id="WP_109821712.1">
    <property type="nucleotide sequence ID" value="NZ_QGKL01000009.1"/>
</dbReference>
<dbReference type="CDD" id="cd02440">
    <property type="entry name" value="AdoMet_MTases"/>
    <property type="match status" value="1"/>
</dbReference>
<dbReference type="Gene3D" id="3.40.50.150">
    <property type="entry name" value="Vaccinia Virus protein VP39"/>
    <property type="match status" value="1"/>
</dbReference>
<sequence>MQCRICSNKENNTTYEAREMMLGLRDLHTYFKCGSCGCLQIANVPENIQEYYPSDDYYSYDQIKTETGFKKKLITLRDRYAATGEGFIGKVLQMRMPHDKLPQLQKTGVTTDSKILDVGCGAGHLLHTLRECGFNHTHGIDPFNTKNIQYSNGLTIKQQSIHDVTETGWDLIMLNHSFEHVLDQHETLTQIKKLLKPGGVCMIRVPTVSSWAWDHYGVNWVQLDAPRHFFLHSQESMQVLADKIGLELRATVYDSFAFQYWGSEQYLKDIPLQDERSYAVNPDKAPFDDTQIQNYAIRSKALNAEQQGDQAAFYFHKAEA</sequence>
<dbReference type="InterPro" id="IPR029063">
    <property type="entry name" value="SAM-dependent_MTases_sf"/>
</dbReference>
<organism evidence="1 2">
    <name type="scientific">Leucothrix arctica</name>
    <dbReference type="NCBI Taxonomy" id="1481894"/>
    <lineage>
        <taxon>Bacteria</taxon>
        <taxon>Pseudomonadati</taxon>
        <taxon>Pseudomonadota</taxon>
        <taxon>Gammaproteobacteria</taxon>
        <taxon>Thiotrichales</taxon>
        <taxon>Thiotrichaceae</taxon>
        <taxon>Leucothrix</taxon>
    </lineage>
</organism>
<keyword evidence="1" id="KW-0489">Methyltransferase</keyword>
<dbReference type="AlphaFoldDB" id="A0A317CK77"/>
<keyword evidence="2" id="KW-1185">Reference proteome</keyword>
<reference evidence="1 2" key="1">
    <citation type="submission" date="2018-05" db="EMBL/GenBank/DDBJ databases">
        <title>Leucothrix arctica sp. nov., isolated from Arctic seawater.</title>
        <authorList>
            <person name="Choi A."/>
            <person name="Baek K."/>
        </authorList>
    </citation>
    <scope>NUCLEOTIDE SEQUENCE [LARGE SCALE GENOMIC DNA]</scope>
    <source>
        <strain evidence="1 2">IMCC9719</strain>
    </source>
</reference>
<dbReference type="PANTHER" id="PTHR43861">
    <property type="entry name" value="TRANS-ACONITATE 2-METHYLTRANSFERASE-RELATED"/>
    <property type="match status" value="1"/>
</dbReference>
<proteinExistence type="predicted"/>
<accession>A0A317CK77</accession>
<dbReference type="SUPFAM" id="SSF53335">
    <property type="entry name" value="S-adenosyl-L-methionine-dependent methyltransferases"/>
    <property type="match status" value="1"/>
</dbReference>
<gene>
    <name evidence="1" type="ORF">DKT75_01715</name>
</gene>
<comment type="caution">
    <text evidence="1">The sequence shown here is derived from an EMBL/GenBank/DDBJ whole genome shotgun (WGS) entry which is preliminary data.</text>
</comment>
<name>A0A317CK77_9GAMM</name>
<dbReference type="GO" id="GO:0032259">
    <property type="term" value="P:methylation"/>
    <property type="evidence" value="ECO:0007669"/>
    <property type="project" value="UniProtKB-KW"/>
</dbReference>
<dbReference type="OrthoDB" id="9792690at2"/>
<dbReference type="EMBL" id="QGKL01000009">
    <property type="protein sequence ID" value="PWQ98906.1"/>
    <property type="molecule type" value="Genomic_DNA"/>
</dbReference>
<evidence type="ECO:0000313" key="2">
    <source>
        <dbReference type="Proteomes" id="UP000245506"/>
    </source>
</evidence>
<evidence type="ECO:0000313" key="1">
    <source>
        <dbReference type="EMBL" id="PWQ98906.1"/>
    </source>
</evidence>
<protein>
    <submittedName>
        <fullName evidence="1">Class I SAM-dependent methyltransferase</fullName>
    </submittedName>
</protein>
<dbReference type="Proteomes" id="UP000245506">
    <property type="component" value="Unassembled WGS sequence"/>
</dbReference>
<dbReference type="Pfam" id="PF13489">
    <property type="entry name" value="Methyltransf_23"/>
    <property type="match status" value="1"/>
</dbReference>
<dbReference type="GO" id="GO:0008168">
    <property type="term" value="F:methyltransferase activity"/>
    <property type="evidence" value="ECO:0007669"/>
    <property type="project" value="UniProtKB-KW"/>
</dbReference>